<protein>
    <submittedName>
        <fullName evidence="2">DUF995 domain-containing protein</fullName>
    </submittedName>
</protein>
<accession>A0ABT7NCX5</accession>
<reference evidence="2" key="1">
    <citation type="submission" date="2023-06" db="EMBL/GenBank/DDBJ databases">
        <authorList>
            <person name="Jiang Y."/>
            <person name="Liu Q."/>
        </authorList>
    </citation>
    <scope>NUCLEOTIDE SEQUENCE</scope>
    <source>
        <strain evidence="2">CGMCC 1.12089</strain>
    </source>
</reference>
<dbReference type="RefSeq" id="WP_286660825.1">
    <property type="nucleotide sequence ID" value="NZ_JASZYV010000003.1"/>
</dbReference>
<keyword evidence="1" id="KW-0732">Signal</keyword>
<comment type="caution">
    <text evidence="2">The sequence shown here is derived from an EMBL/GenBank/DDBJ whole genome shotgun (WGS) entry which is preliminary data.</text>
</comment>
<evidence type="ECO:0000256" key="1">
    <source>
        <dbReference type="SAM" id="SignalP"/>
    </source>
</evidence>
<sequence length="118" mass="12650">MIKLVLAPASVLLTVSAWAQERVLTDAEVTKAFSGKTLIWKLADGKNYEIRHDTDGKATASGTYNDVGTWRVQPGVGSCTAWNKQRPAEVCVKLAMREGVLTAINSDGSVRGTLVSSN</sequence>
<feature type="chain" id="PRO_5045998220" evidence="1">
    <location>
        <begin position="20"/>
        <end position="118"/>
    </location>
</feature>
<evidence type="ECO:0000313" key="3">
    <source>
        <dbReference type="Proteomes" id="UP001174908"/>
    </source>
</evidence>
<keyword evidence="3" id="KW-1185">Reference proteome</keyword>
<gene>
    <name evidence="2" type="ORF">QTH91_14565</name>
</gene>
<evidence type="ECO:0000313" key="2">
    <source>
        <dbReference type="EMBL" id="MDM0045710.1"/>
    </source>
</evidence>
<feature type="signal peptide" evidence="1">
    <location>
        <begin position="1"/>
        <end position="19"/>
    </location>
</feature>
<dbReference type="Proteomes" id="UP001174908">
    <property type="component" value="Unassembled WGS sequence"/>
</dbReference>
<proteinExistence type="predicted"/>
<name>A0ABT7NCX5_9BURK</name>
<dbReference type="Pfam" id="PF06191">
    <property type="entry name" value="DUF995"/>
    <property type="match status" value="1"/>
</dbReference>
<dbReference type="InterPro" id="IPR009337">
    <property type="entry name" value="DUF995"/>
</dbReference>
<organism evidence="2 3">
    <name type="scientific">Variovorax dokdonensis</name>
    <dbReference type="NCBI Taxonomy" id="344883"/>
    <lineage>
        <taxon>Bacteria</taxon>
        <taxon>Pseudomonadati</taxon>
        <taxon>Pseudomonadota</taxon>
        <taxon>Betaproteobacteria</taxon>
        <taxon>Burkholderiales</taxon>
        <taxon>Comamonadaceae</taxon>
        <taxon>Variovorax</taxon>
    </lineage>
</organism>
<dbReference type="EMBL" id="JASZYV010000003">
    <property type="protein sequence ID" value="MDM0045710.1"/>
    <property type="molecule type" value="Genomic_DNA"/>
</dbReference>